<keyword evidence="2 5" id="KW-0812">Transmembrane</keyword>
<protein>
    <submittedName>
        <fullName evidence="7">DMT family transporter</fullName>
    </submittedName>
</protein>
<dbReference type="InterPro" id="IPR000620">
    <property type="entry name" value="EamA_dom"/>
</dbReference>
<feature type="transmembrane region" description="Helical" evidence="5">
    <location>
        <begin position="33"/>
        <end position="54"/>
    </location>
</feature>
<evidence type="ECO:0000256" key="3">
    <source>
        <dbReference type="ARBA" id="ARBA00022989"/>
    </source>
</evidence>
<dbReference type="PANTHER" id="PTHR32322">
    <property type="entry name" value="INNER MEMBRANE TRANSPORTER"/>
    <property type="match status" value="1"/>
</dbReference>
<proteinExistence type="predicted"/>
<sequence length="309" mass="32242">MSTANLLRLILLAAIWGGSFLFMRIGAPVLGPALLIELRVLFAALFLAAVGLVLKRALHLRAHWKHYVILGFFNSALPFLLFAFAARTLPASLLSVLNATAPMWGALLGAAWSRQAIGARSAIGLVLGTLGVALLVGFDHAFARPGAAIAVGVALLAAFSYSVASLYARSAPSVEPFANAHGTMWTSALMVLPALMVFAPAGAPTPGVMAAVLALGVLCSGVAYILYFRLIEEVGATSALTVTFLNPLFGILWGVLFLGEAIGWYTAVGAAVVLAGIALVTGFAPRWLTRLRPHGSRGAGLPAQRQTTE</sequence>
<keyword evidence="8" id="KW-1185">Reference proteome</keyword>
<feature type="transmembrane region" description="Helical" evidence="5">
    <location>
        <begin position="207"/>
        <end position="227"/>
    </location>
</feature>
<dbReference type="SUPFAM" id="SSF103481">
    <property type="entry name" value="Multidrug resistance efflux transporter EmrE"/>
    <property type="match status" value="2"/>
</dbReference>
<dbReference type="PANTHER" id="PTHR32322:SF9">
    <property type="entry name" value="AMINO-ACID METABOLITE EFFLUX PUMP-RELATED"/>
    <property type="match status" value="1"/>
</dbReference>
<dbReference type="Proteomes" id="UP000502415">
    <property type="component" value="Chromosome"/>
</dbReference>
<evidence type="ECO:0000256" key="5">
    <source>
        <dbReference type="SAM" id="Phobius"/>
    </source>
</evidence>
<comment type="subcellular location">
    <subcellularLocation>
        <location evidence="1">Membrane</location>
        <topology evidence="1">Multi-pass membrane protein</topology>
    </subcellularLocation>
</comment>
<evidence type="ECO:0000256" key="2">
    <source>
        <dbReference type="ARBA" id="ARBA00022692"/>
    </source>
</evidence>
<accession>A0A7Z2ZUA7</accession>
<name>A0A7Z2ZUA7_9BURK</name>
<feature type="transmembrane region" description="Helical" evidence="5">
    <location>
        <begin position="262"/>
        <end position="284"/>
    </location>
</feature>
<evidence type="ECO:0000313" key="7">
    <source>
        <dbReference type="EMBL" id="QJE00867.1"/>
    </source>
</evidence>
<evidence type="ECO:0000313" key="8">
    <source>
        <dbReference type="Proteomes" id="UP000502415"/>
    </source>
</evidence>
<dbReference type="AlphaFoldDB" id="A0A7Z2ZUA7"/>
<evidence type="ECO:0000259" key="6">
    <source>
        <dbReference type="Pfam" id="PF00892"/>
    </source>
</evidence>
<dbReference type="EMBL" id="CP051685">
    <property type="protein sequence ID" value="QJE00867.1"/>
    <property type="molecule type" value="Genomic_DNA"/>
</dbReference>
<dbReference type="KEGG" id="mfy:HH212_13230"/>
<feature type="transmembrane region" description="Helical" evidence="5">
    <location>
        <begin position="148"/>
        <end position="168"/>
    </location>
</feature>
<gene>
    <name evidence="7" type="ORF">HH212_13230</name>
</gene>
<feature type="transmembrane region" description="Helical" evidence="5">
    <location>
        <begin position="234"/>
        <end position="256"/>
    </location>
</feature>
<feature type="domain" description="EamA" evidence="6">
    <location>
        <begin position="150"/>
        <end position="281"/>
    </location>
</feature>
<keyword evidence="4 5" id="KW-0472">Membrane</keyword>
<reference evidence="7 8" key="1">
    <citation type="submission" date="2020-04" db="EMBL/GenBank/DDBJ databases">
        <title>Genome sequencing of novel species.</title>
        <authorList>
            <person name="Heo J."/>
            <person name="Kim S.-J."/>
            <person name="Kim J.-S."/>
            <person name="Hong S.-B."/>
            <person name="Kwon S.-W."/>
        </authorList>
    </citation>
    <scope>NUCLEOTIDE SEQUENCE [LARGE SCALE GENOMIC DNA]</scope>
    <source>
        <strain evidence="7 8">GN2-R2</strain>
    </source>
</reference>
<evidence type="ECO:0000256" key="4">
    <source>
        <dbReference type="ARBA" id="ARBA00023136"/>
    </source>
</evidence>
<feature type="domain" description="EamA" evidence="6">
    <location>
        <begin position="9"/>
        <end position="136"/>
    </location>
</feature>
<feature type="transmembrane region" description="Helical" evidence="5">
    <location>
        <begin position="7"/>
        <end position="27"/>
    </location>
</feature>
<feature type="transmembrane region" description="Helical" evidence="5">
    <location>
        <begin position="66"/>
        <end position="85"/>
    </location>
</feature>
<dbReference type="GO" id="GO:0016020">
    <property type="term" value="C:membrane"/>
    <property type="evidence" value="ECO:0007669"/>
    <property type="project" value="UniProtKB-SubCell"/>
</dbReference>
<feature type="transmembrane region" description="Helical" evidence="5">
    <location>
        <begin position="180"/>
        <end position="201"/>
    </location>
</feature>
<dbReference type="InterPro" id="IPR050638">
    <property type="entry name" value="AA-Vitamin_Transporters"/>
</dbReference>
<evidence type="ECO:0000256" key="1">
    <source>
        <dbReference type="ARBA" id="ARBA00004141"/>
    </source>
</evidence>
<feature type="transmembrane region" description="Helical" evidence="5">
    <location>
        <begin position="91"/>
        <end position="110"/>
    </location>
</feature>
<keyword evidence="3 5" id="KW-1133">Transmembrane helix</keyword>
<dbReference type="RefSeq" id="WP_170202897.1">
    <property type="nucleotide sequence ID" value="NZ_CP051685.1"/>
</dbReference>
<dbReference type="Pfam" id="PF00892">
    <property type="entry name" value="EamA"/>
    <property type="match status" value="2"/>
</dbReference>
<dbReference type="InterPro" id="IPR037185">
    <property type="entry name" value="EmrE-like"/>
</dbReference>
<feature type="transmembrane region" description="Helical" evidence="5">
    <location>
        <begin position="122"/>
        <end position="142"/>
    </location>
</feature>
<organism evidence="7 8">
    <name type="scientific">Massilia forsythiae</name>
    <dbReference type="NCBI Taxonomy" id="2728020"/>
    <lineage>
        <taxon>Bacteria</taxon>
        <taxon>Pseudomonadati</taxon>
        <taxon>Pseudomonadota</taxon>
        <taxon>Betaproteobacteria</taxon>
        <taxon>Burkholderiales</taxon>
        <taxon>Oxalobacteraceae</taxon>
        <taxon>Telluria group</taxon>
        <taxon>Massilia</taxon>
    </lineage>
</organism>